<dbReference type="InterPro" id="IPR001911">
    <property type="entry name" value="Ribosomal_bS21"/>
</dbReference>
<keyword evidence="2" id="KW-0689">Ribosomal protein</keyword>
<dbReference type="GO" id="GO:0003735">
    <property type="term" value="F:structural constituent of ribosome"/>
    <property type="evidence" value="ECO:0007669"/>
    <property type="project" value="InterPro"/>
</dbReference>
<dbReference type="InterPro" id="IPR052837">
    <property type="entry name" value="Mitoribosomal_bS21"/>
</dbReference>
<comment type="similarity">
    <text evidence="1">Belongs to the bacterial ribosomal protein bS21 family.</text>
</comment>
<feature type="region of interest" description="Disordered" evidence="4">
    <location>
        <begin position="74"/>
        <end position="108"/>
    </location>
</feature>
<keyword evidence="3" id="KW-0687">Ribonucleoprotein</keyword>
<gene>
    <name evidence="5" type="ORF">ZT3D7_G5444</name>
</gene>
<dbReference type="GO" id="GO:0070124">
    <property type="term" value="P:mitochondrial translational initiation"/>
    <property type="evidence" value="ECO:0007669"/>
    <property type="project" value="TreeGrafter"/>
</dbReference>
<name>A0A1X7RSW5_ZYMT9</name>
<evidence type="ECO:0000256" key="2">
    <source>
        <dbReference type="ARBA" id="ARBA00022980"/>
    </source>
</evidence>
<feature type="compositionally biased region" description="Polar residues" evidence="4">
    <location>
        <begin position="75"/>
        <end position="97"/>
    </location>
</feature>
<dbReference type="PANTHER" id="PTHR41237:SF1">
    <property type="entry name" value="SMALL RIBOSOMAL SUBUNIT PROTEIN BS21M"/>
    <property type="match status" value="1"/>
</dbReference>
<sequence length="240" mass="26989">MEASFRLLPLLAPAVRRLPQLPTRASRVVQHLQQPCRTSSVLPSRAFTTVPARRADDPSTSRFDMDIADLLDDTLSGNKSPVANRTSRTPSSGTAKSSDAILANRPREGNSFDVFTSGMSSAYPSPLASQGSQMDRMIPSSPLGLAPSMDIVEPPMKLNSSTGRQVRVDPERRMDVGRAFRSLEILCARNSVKRDFMRQRFHERPGLKRKRLKSERWRKNFKAGFKETVRMVMKMKKQGW</sequence>
<evidence type="ECO:0000256" key="4">
    <source>
        <dbReference type="SAM" id="MobiDB-lite"/>
    </source>
</evidence>
<dbReference type="Pfam" id="PF01165">
    <property type="entry name" value="Ribosomal_S21"/>
    <property type="match status" value="1"/>
</dbReference>
<organism evidence="5 6">
    <name type="scientific">Zymoseptoria tritici (strain ST99CH_3D7)</name>
    <dbReference type="NCBI Taxonomy" id="1276538"/>
    <lineage>
        <taxon>Eukaryota</taxon>
        <taxon>Fungi</taxon>
        <taxon>Dikarya</taxon>
        <taxon>Ascomycota</taxon>
        <taxon>Pezizomycotina</taxon>
        <taxon>Dothideomycetes</taxon>
        <taxon>Dothideomycetidae</taxon>
        <taxon>Mycosphaerellales</taxon>
        <taxon>Mycosphaerellaceae</taxon>
        <taxon>Zymoseptoria</taxon>
    </lineage>
</organism>
<reference evidence="5 6" key="1">
    <citation type="submission" date="2016-06" db="EMBL/GenBank/DDBJ databases">
        <authorList>
            <person name="Kjaerup R.B."/>
            <person name="Dalgaard T.S."/>
            <person name="Juul-Madsen H.R."/>
        </authorList>
    </citation>
    <scope>NUCLEOTIDE SEQUENCE [LARGE SCALE GENOMIC DNA]</scope>
</reference>
<dbReference type="EMBL" id="LT853695">
    <property type="protein sequence ID" value="SMQ50291.1"/>
    <property type="molecule type" value="Genomic_DNA"/>
</dbReference>
<evidence type="ECO:0000313" key="5">
    <source>
        <dbReference type="EMBL" id="SMQ50291.1"/>
    </source>
</evidence>
<dbReference type="STRING" id="1276538.A0A1X7RSW5"/>
<evidence type="ECO:0000256" key="3">
    <source>
        <dbReference type="ARBA" id="ARBA00023274"/>
    </source>
</evidence>
<evidence type="ECO:0000313" key="6">
    <source>
        <dbReference type="Proteomes" id="UP000215127"/>
    </source>
</evidence>
<keyword evidence="6" id="KW-1185">Reference proteome</keyword>
<evidence type="ECO:0008006" key="7">
    <source>
        <dbReference type="Google" id="ProtNLM"/>
    </source>
</evidence>
<accession>A0A1X7RSW5</accession>
<evidence type="ECO:0000256" key="1">
    <source>
        <dbReference type="ARBA" id="ARBA00006640"/>
    </source>
</evidence>
<dbReference type="Proteomes" id="UP000215127">
    <property type="component" value="Chromosome 4"/>
</dbReference>
<proteinExistence type="inferred from homology"/>
<protein>
    <recommendedName>
        <fullName evidence="7">Ribosomal protein S21</fullName>
    </recommendedName>
</protein>
<dbReference type="GO" id="GO:0005763">
    <property type="term" value="C:mitochondrial small ribosomal subunit"/>
    <property type="evidence" value="ECO:0007669"/>
    <property type="project" value="TreeGrafter"/>
</dbReference>
<dbReference type="PANTHER" id="PTHR41237">
    <property type="entry name" value="37S RIBOSOMAL PROTEIN MRP21, MITOCHONDRIAL"/>
    <property type="match status" value="1"/>
</dbReference>
<dbReference type="AlphaFoldDB" id="A0A1X7RSW5"/>